<reference evidence="3 4" key="1">
    <citation type="submission" date="2019-01" db="EMBL/GenBank/DDBJ databases">
        <title>Draft genome sequence of Psathyrella aberdarensis IHI B618.</title>
        <authorList>
            <person name="Buettner E."/>
            <person name="Kellner H."/>
        </authorList>
    </citation>
    <scope>NUCLEOTIDE SEQUENCE [LARGE SCALE GENOMIC DNA]</scope>
    <source>
        <strain evidence="3 4">IHI B618</strain>
    </source>
</reference>
<gene>
    <name evidence="3" type="ORF">EST38_g11284</name>
</gene>
<proteinExistence type="predicted"/>
<dbReference type="EMBL" id="SDEE01000681">
    <property type="protein sequence ID" value="RXW14567.1"/>
    <property type="molecule type" value="Genomic_DNA"/>
</dbReference>
<evidence type="ECO:0000313" key="3">
    <source>
        <dbReference type="EMBL" id="RXW14567.1"/>
    </source>
</evidence>
<dbReference type="CDD" id="cd23787">
    <property type="entry name" value="RWD_CSM1"/>
    <property type="match status" value="1"/>
</dbReference>
<feature type="region of interest" description="Disordered" evidence="2">
    <location>
        <begin position="1"/>
        <end position="45"/>
    </location>
</feature>
<feature type="compositionally biased region" description="Basic and acidic residues" evidence="2">
    <location>
        <begin position="28"/>
        <end position="37"/>
    </location>
</feature>
<organism evidence="3 4">
    <name type="scientific">Candolleomyces aberdarensis</name>
    <dbReference type="NCBI Taxonomy" id="2316362"/>
    <lineage>
        <taxon>Eukaryota</taxon>
        <taxon>Fungi</taxon>
        <taxon>Dikarya</taxon>
        <taxon>Basidiomycota</taxon>
        <taxon>Agaricomycotina</taxon>
        <taxon>Agaricomycetes</taxon>
        <taxon>Agaricomycetidae</taxon>
        <taxon>Agaricales</taxon>
        <taxon>Agaricineae</taxon>
        <taxon>Psathyrellaceae</taxon>
        <taxon>Candolleomyces</taxon>
    </lineage>
</organism>
<keyword evidence="1" id="KW-0175">Coiled coil</keyword>
<evidence type="ECO:0008006" key="5">
    <source>
        <dbReference type="Google" id="ProtNLM"/>
    </source>
</evidence>
<accession>A0A4Q2D571</accession>
<dbReference type="OrthoDB" id="3216420at2759"/>
<dbReference type="Gene3D" id="3.90.1150.80">
    <property type="match status" value="1"/>
</dbReference>
<protein>
    <recommendedName>
        <fullName evidence="5">Monopolin complex subunit Csm1/Pcs1 C-terminal domain-containing protein</fullName>
    </recommendedName>
</protein>
<dbReference type="AlphaFoldDB" id="A0A4Q2D571"/>
<comment type="caution">
    <text evidence="3">The sequence shown here is derived from an EMBL/GenBank/DDBJ whole genome shotgun (WGS) entry which is preliminary data.</text>
</comment>
<name>A0A4Q2D571_9AGAR</name>
<evidence type="ECO:0000256" key="2">
    <source>
        <dbReference type="SAM" id="MobiDB-lite"/>
    </source>
</evidence>
<dbReference type="STRING" id="2316362.A0A4Q2D571"/>
<dbReference type="Proteomes" id="UP000290288">
    <property type="component" value="Unassembled WGS sequence"/>
</dbReference>
<sequence>MSDYDDFECRTTSKSKGKQKAASSAAAKQRDGGKAEPDMLEVDEEDDDVVEVNTLARDTAVVRRAFNAKPQCKNGNKRDLLMATGLESIVHPRRPQKGHVRKSAHDAKLAAENARLKDEVERLKGHLEDLKGKFNELLHTRQTEAEASMREMVKNHEEKANEKELRLMLKTEIQQSQQVADISRNPAGSALRAGAFLKGDDAKHLNVVTLYEALTRVLIPDVKFCPEREGKGCIFTCIYTWKDGLNPTTVKERSLNFTLRQCKEPSAENPGQLVDCVHYFPLSLEMESTEFVGRLGFLSKPFSFPKTQLSLFVRTLHDNLNHSQDDDD</sequence>
<dbReference type="InterPro" id="IPR038608">
    <property type="entry name" value="Csm1/Pcs1_C_sf"/>
</dbReference>
<keyword evidence="4" id="KW-1185">Reference proteome</keyword>
<feature type="coiled-coil region" evidence="1">
    <location>
        <begin position="113"/>
        <end position="166"/>
    </location>
</feature>
<evidence type="ECO:0000256" key="1">
    <source>
        <dbReference type="SAM" id="Coils"/>
    </source>
</evidence>
<evidence type="ECO:0000313" key="4">
    <source>
        <dbReference type="Proteomes" id="UP000290288"/>
    </source>
</evidence>